<evidence type="ECO:0000313" key="6">
    <source>
        <dbReference type="EMBL" id="GAA4965601.1"/>
    </source>
</evidence>
<proteinExistence type="inferred from homology"/>
<sequence length="111" mass="11108">MTRGISDTVSAMPTAPAAVTAAGALVGATGTPAVGETSGSGFASLLAGGLDKLQALQSTSDGLAVKAATGNLENVHDYMIASNEAQLATQLTVAVRNKAVEAFNEVMRMQV</sequence>
<evidence type="ECO:0000256" key="5">
    <source>
        <dbReference type="NCBIfam" id="TIGR00205"/>
    </source>
</evidence>
<gene>
    <name evidence="4" type="primary">fliE</name>
    <name evidence="6" type="ORF">GCM10023225_05890</name>
</gene>
<dbReference type="Pfam" id="PF02049">
    <property type="entry name" value="FliE"/>
    <property type="match status" value="1"/>
</dbReference>
<comment type="subcellular location">
    <subcellularLocation>
        <location evidence="1 4">Bacterial flagellum basal body</location>
    </subcellularLocation>
</comment>
<evidence type="ECO:0000313" key="7">
    <source>
        <dbReference type="Proteomes" id="UP001501195"/>
    </source>
</evidence>
<evidence type="ECO:0000256" key="2">
    <source>
        <dbReference type="ARBA" id="ARBA00009272"/>
    </source>
</evidence>
<dbReference type="InterPro" id="IPR001624">
    <property type="entry name" value="FliE"/>
</dbReference>
<protein>
    <recommendedName>
        <fullName evidence="4 5">Flagellar hook-basal body complex protein FliE</fullName>
    </recommendedName>
</protein>
<organism evidence="6 7">
    <name type="scientific">Kineococcus glutinatus</name>
    <dbReference type="NCBI Taxonomy" id="1070872"/>
    <lineage>
        <taxon>Bacteria</taxon>
        <taxon>Bacillati</taxon>
        <taxon>Actinomycetota</taxon>
        <taxon>Actinomycetes</taxon>
        <taxon>Kineosporiales</taxon>
        <taxon>Kineosporiaceae</taxon>
        <taxon>Kineococcus</taxon>
    </lineage>
</organism>
<dbReference type="PRINTS" id="PR01006">
    <property type="entry name" value="FLGHOOKFLIE"/>
</dbReference>
<evidence type="ECO:0000256" key="4">
    <source>
        <dbReference type="HAMAP-Rule" id="MF_00724"/>
    </source>
</evidence>
<dbReference type="HAMAP" id="MF_00724">
    <property type="entry name" value="FliE"/>
    <property type="match status" value="1"/>
</dbReference>
<keyword evidence="3 4" id="KW-0975">Bacterial flagellum</keyword>
<dbReference type="NCBIfam" id="TIGR00205">
    <property type="entry name" value="fliE"/>
    <property type="match status" value="1"/>
</dbReference>
<reference evidence="7" key="1">
    <citation type="journal article" date="2019" name="Int. J. Syst. Evol. Microbiol.">
        <title>The Global Catalogue of Microorganisms (GCM) 10K type strain sequencing project: providing services to taxonomists for standard genome sequencing and annotation.</title>
        <authorList>
            <consortium name="The Broad Institute Genomics Platform"/>
            <consortium name="The Broad Institute Genome Sequencing Center for Infectious Disease"/>
            <person name="Wu L."/>
            <person name="Ma J."/>
        </authorList>
    </citation>
    <scope>NUCLEOTIDE SEQUENCE [LARGE SCALE GENOMIC DNA]</scope>
    <source>
        <strain evidence="7">JCM 18126</strain>
    </source>
</reference>
<comment type="caution">
    <text evidence="6">The sequence shown here is derived from an EMBL/GenBank/DDBJ whole genome shotgun (WGS) entry which is preliminary data.</text>
</comment>
<keyword evidence="7" id="KW-1185">Reference proteome</keyword>
<evidence type="ECO:0000256" key="1">
    <source>
        <dbReference type="ARBA" id="ARBA00004117"/>
    </source>
</evidence>
<dbReference type="PANTHER" id="PTHR34653:SF1">
    <property type="entry name" value="FLAGELLAR HOOK-BASAL BODY COMPLEX PROTEIN FLIE"/>
    <property type="match status" value="1"/>
</dbReference>
<dbReference type="Proteomes" id="UP001501195">
    <property type="component" value="Unassembled WGS sequence"/>
</dbReference>
<dbReference type="EMBL" id="BAABIL010000061">
    <property type="protein sequence ID" value="GAA4965601.1"/>
    <property type="molecule type" value="Genomic_DNA"/>
</dbReference>
<comment type="similarity">
    <text evidence="2 4">Belongs to the FliE family.</text>
</comment>
<dbReference type="PANTHER" id="PTHR34653">
    <property type="match status" value="1"/>
</dbReference>
<evidence type="ECO:0000256" key="3">
    <source>
        <dbReference type="ARBA" id="ARBA00023143"/>
    </source>
</evidence>
<accession>A0ABP9HAD7</accession>
<name>A0ABP9HAD7_9ACTN</name>